<accession>A0A2P2M271</accession>
<reference evidence="1" key="1">
    <citation type="submission" date="2018-02" db="EMBL/GenBank/DDBJ databases">
        <title>Rhizophora mucronata_Transcriptome.</title>
        <authorList>
            <person name="Meera S.P."/>
            <person name="Sreeshan A."/>
            <person name="Augustine A."/>
        </authorList>
    </citation>
    <scope>NUCLEOTIDE SEQUENCE</scope>
    <source>
        <tissue evidence="1">Leaf</tissue>
    </source>
</reference>
<organism evidence="1">
    <name type="scientific">Rhizophora mucronata</name>
    <name type="common">Asiatic mangrove</name>
    <dbReference type="NCBI Taxonomy" id="61149"/>
    <lineage>
        <taxon>Eukaryota</taxon>
        <taxon>Viridiplantae</taxon>
        <taxon>Streptophyta</taxon>
        <taxon>Embryophyta</taxon>
        <taxon>Tracheophyta</taxon>
        <taxon>Spermatophyta</taxon>
        <taxon>Magnoliopsida</taxon>
        <taxon>eudicotyledons</taxon>
        <taxon>Gunneridae</taxon>
        <taxon>Pentapetalae</taxon>
        <taxon>rosids</taxon>
        <taxon>fabids</taxon>
        <taxon>Malpighiales</taxon>
        <taxon>Rhizophoraceae</taxon>
        <taxon>Rhizophora</taxon>
    </lineage>
</organism>
<proteinExistence type="predicted"/>
<dbReference type="AlphaFoldDB" id="A0A2P2M271"/>
<evidence type="ECO:0000313" key="1">
    <source>
        <dbReference type="EMBL" id="MBX24317.1"/>
    </source>
</evidence>
<name>A0A2P2M271_RHIMU</name>
<protein>
    <submittedName>
        <fullName evidence="1">WAT1-related protein</fullName>
    </submittedName>
</protein>
<sequence>MTQVWTMYSIARLNAPAAQKMPPLTQFAGSDIRSWLGEIFIEDALVIGGPLHKVIINAPAIDKMVPMDLA</sequence>
<dbReference type="EMBL" id="GGEC01043833">
    <property type="protein sequence ID" value="MBX24317.1"/>
    <property type="molecule type" value="Transcribed_RNA"/>
</dbReference>